<dbReference type="AlphaFoldDB" id="A0A813TJS9"/>
<dbReference type="Proteomes" id="UP000663828">
    <property type="component" value="Unassembled WGS sequence"/>
</dbReference>
<dbReference type="InterPro" id="IPR053793">
    <property type="entry name" value="PB1-like"/>
</dbReference>
<feature type="compositionally biased region" description="Polar residues" evidence="1">
    <location>
        <begin position="341"/>
        <end position="355"/>
    </location>
</feature>
<dbReference type="EMBL" id="CAJNOR010000128">
    <property type="protein sequence ID" value="CAF0809206.1"/>
    <property type="molecule type" value="Genomic_DNA"/>
</dbReference>
<dbReference type="PANTHER" id="PTHR15335:SF7">
    <property type="entry name" value="PROTEIN TFG"/>
    <property type="match status" value="1"/>
</dbReference>
<dbReference type="PROSITE" id="PS51745">
    <property type="entry name" value="PB1"/>
    <property type="match status" value="1"/>
</dbReference>
<dbReference type="GO" id="GO:0070971">
    <property type="term" value="C:endoplasmic reticulum exit site"/>
    <property type="evidence" value="ECO:0007669"/>
    <property type="project" value="TreeGrafter"/>
</dbReference>
<evidence type="ECO:0000313" key="4">
    <source>
        <dbReference type="Proteomes" id="UP000663828"/>
    </source>
</evidence>
<dbReference type="Pfam" id="PF00564">
    <property type="entry name" value="PB1"/>
    <property type="match status" value="1"/>
</dbReference>
<feature type="compositionally biased region" description="Low complexity" evidence="1">
    <location>
        <begin position="284"/>
        <end position="321"/>
    </location>
</feature>
<keyword evidence="4" id="KW-1185">Reference proteome</keyword>
<sequence length="355" mass="38779">MLISTWLSFSPTSSTCATMNNDKLSGQLIIKAQLADDIRKMMINNEDLTLNELVLMMQRIFVGKISNTDDLIIKYLDDDGDKVTLSNDSDLTVALHFHKVLRLFVFVNGNEQINANSDKQGDFIDEKTFRTELQAIRNSVQTILDRLQLPTNDVSDAPATANEIESQKSVSATAETPQLNANHMLNASQTPATNFVPSVFKPEQDARTNTFGPPPTTFTGVLPALNNTTPRFPPVATPSSNGPPTILSPSTPPTAATAHQYHQPTSSPTTVSPQPPPQQGGYYGQQQNLYQQRPAHPSYAPNNAYPPQQPAANSSPFAHASSPPPPPPMAAQQPYGAYPPQNSYYNPVQQYHPQS</sequence>
<dbReference type="InterPro" id="IPR000270">
    <property type="entry name" value="PB1_dom"/>
</dbReference>
<dbReference type="SUPFAM" id="SSF54277">
    <property type="entry name" value="CAD &amp; PB1 domains"/>
    <property type="match status" value="1"/>
</dbReference>
<dbReference type="Gene3D" id="3.10.20.90">
    <property type="entry name" value="Phosphatidylinositol 3-kinase Catalytic Subunit, Chain A, domain 1"/>
    <property type="match status" value="1"/>
</dbReference>
<proteinExistence type="predicted"/>
<feature type="domain" description="PB1" evidence="2">
    <location>
        <begin position="27"/>
        <end position="108"/>
    </location>
</feature>
<dbReference type="GO" id="GO:0042802">
    <property type="term" value="F:identical protein binding"/>
    <property type="evidence" value="ECO:0007669"/>
    <property type="project" value="InterPro"/>
</dbReference>
<dbReference type="GO" id="GO:0048208">
    <property type="term" value="P:COPII vesicle coating"/>
    <property type="evidence" value="ECO:0007669"/>
    <property type="project" value="InterPro"/>
</dbReference>
<protein>
    <recommendedName>
        <fullName evidence="2">PB1 domain-containing protein</fullName>
    </recommendedName>
</protein>
<accession>A0A813TJS9</accession>
<dbReference type="PANTHER" id="PTHR15335">
    <property type="entry name" value="PROTEIN TFG"/>
    <property type="match status" value="1"/>
</dbReference>
<evidence type="ECO:0000259" key="2">
    <source>
        <dbReference type="PROSITE" id="PS51745"/>
    </source>
</evidence>
<name>A0A813TJS9_ADIRI</name>
<gene>
    <name evidence="3" type="ORF">XAT740_LOCUS3375</name>
</gene>
<comment type="caution">
    <text evidence="3">The sequence shown here is derived from an EMBL/GenBank/DDBJ whole genome shotgun (WGS) entry which is preliminary data.</text>
</comment>
<feature type="compositionally biased region" description="Low complexity" evidence="1">
    <location>
        <begin position="253"/>
        <end position="272"/>
    </location>
</feature>
<feature type="region of interest" description="Disordered" evidence="1">
    <location>
        <begin position="204"/>
        <end position="355"/>
    </location>
</feature>
<dbReference type="SMART" id="SM00666">
    <property type="entry name" value="PB1"/>
    <property type="match status" value="1"/>
</dbReference>
<evidence type="ECO:0000313" key="3">
    <source>
        <dbReference type="EMBL" id="CAF0809206.1"/>
    </source>
</evidence>
<organism evidence="3 4">
    <name type="scientific">Adineta ricciae</name>
    <name type="common">Rotifer</name>
    <dbReference type="NCBI Taxonomy" id="249248"/>
    <lineage>
        <taxon>Eukaryota</taxon>
        <taxon>Metazoa</taxon>
        <taxon>Spiralia</taxon>
        <taxon>Gnathifera</taxon>
        <taxon>Rotifera</taxon>
        <taxon>Eurotatoria</taxon>
        <taxon>Bdelloidea</taxon>
        <taxon>Adinetida</taxon>
        <taxon>Adinetidae</taxon>
        <taxon>Adineta</taxon>
    </lineage>
</organism>
<evidence type="ECO:0000256" key="1">
    <source>
        <dbReference type="SAM" id="MobiDB-lite"/>
    </source>
</evidence>
<feature type="compositionally biased region" description="Low complexity" evidence="1">
    <location>
        <begin position="330"/>
        <end position="340"/>
    </location>
</feature>
<reference evidence="3" key="1">
    <citation type="submission" date="2021-02" db="EMBL/GenBank/DDBJ databases">
        <authorList>
            <person name="Nowell W R."/>
        </authorList>
    </citation>
    <scope>NUCLEOTIDE SEQUENCE</scope>
</reference>
<dbReference type="InterPro" id="IPR033512">
    <property type="entry name" value="TFG"/>
</dbReference>